<comment type="caution">
    <text evidence="1">The sequence shown here is derived from an EMBL/GenBank/DDBJ whole genome shotgun (WGS) entry which is preliminary data.</text>
</comment>
<evidence type="ECO:0000313" key="2">
    <source>
        <dbReference type="Proteomes" id="UP001056120"/>
    </source>
</evidence>
<accession>A0ACB9J7W7</accession>
<reference evidence="2" key="1">
    <citation type="journal article" date="2022" name="Mol. Ecol. Resour.">
        <title>The genomes of chicory, endive, great burdock and yacon provide insights into Asteraceae palaeo-polyploidization history and plant inulin production.</title>
        <authorList>
            <person name="Fan W."/>
            <person name="Wang S."/>
            <person name="Wang H."/>
            <person name="Wang A."/>
            <person name="Jiang F."/>
            <person name="Liu H."/>
            <person name="Zhao H."/>
            <person name="Xu D."/>
            <person name="Zhang Y."/>
        </authorList>
    </citation>
    <scope>NUCLEOTIDE SEQUENCE [LARGE SCALE GENOMIC DNA]</scope>
    <source>
        <strain evidence="2">cv. Yunnan</strain>
    </source>
</reference>
<gene>
    <name evidence="1" type="ORF">L1987_16140</name>
</gene>
<name>A0ACB9J7W7_9ASTR</name>
<reference evidence="1 2" key="2">
    <citation type="journal article" date="2022" name="Mol. Ecol. Resour.">
        <title>The genomes of chicory, endive, great burdock and yacon provide insights into Asteraceae paleo-polyploidization history and plant inulin production.</title>
        <authorList>
            <person name="Fan W."/>
            <person name="Wang S."/>
            <person name="Wang H."/>
            <person name="Wang A."/>
            <person name="Jiang F."/>
            <person name="Liu H."/>
            <person name="Zhao H."/>
            <person name="Xu D."/>
            <person name="Zhang Y."/>
        </authorList>
    </citation>
    <scope>NUCLEOTIDE SEQUENCE [LARGE SCALE GENOMIC DNA]</scope>
    <source>
        <strain evidence="2">cv. Yunnan</strain>
        <tissue evidence="1">Leaves</tissue>
    </source>
</reference>
<organism evidence="1 2">
    <name type="scientific">Smallanthus sonchifolius</name>
    <dbReference type="NCBI Taxonomy" id="185202"/>
    <lineage>
        <taxon>Eukaryota</taxon>
        <taxon>Viridiplantae</taxon>
        <taxon>Streptophyta</taxon>
        <taxon>Embryophyta</taxon>
        <taxon>Tracheophyta</taxon>
        <taxon>Spermatophyta</taxon>
        <taxon>Magnoliopsida</taxon>
        <taxon>eudicotyledons</taxon>
        <taxon>Gunneridae</taxon>
        <taxon>Pentapetalae</taxon>
        <taxon>asterids</taxon>
        <taxon>campanulids</taxon>
        <taxon>Asterales</taxon>
        <taxon>Asteraceae</taxon>
        <taxon>Asteroideae</taxon>
        <taxon>Heliantheae alliance</taxon>
        <taxon>Millerieae</taxon>
        <taxon>Smallanthus</taxon>
    </lineage>
</organism>
<evidence type="ECO:0000313" key="1">
    <source>
        <dbReference type="EMBL" id="KAI3816442.1"/>
    </source>
</evidence>
<protein>
    <submittedName>
        <fullName evidence="1">Uncharacterized protein</fullName>
    </submittedName>
</protein>
<proteinExistence type="predicted"/>
<keyword evidence="2" id="KW-1185">Reference proteome</keyword>
<dbReference type="Proteomes" id="UP001056120">
    <property type="component" value="Linkage Group LG05"/>
</dbReference>
<sequence>MDDLEIPHHFICPISLQIMKDPVTVATGITYDRDSIQRWQSHGQNNACPVTNQPLPIQTDFTPNHNLRRLIQSWHASDQVSTKQSSFQTKVIAGNLIKKLNLPDLKLTSLKSLENLASESEANRVCLKEVGVVRAMISSLVSCYQDCATAGLKETLNVLYLVRFTRDDTRTILSKHDRIISSLTWVLNLDHDACDDTNTNMKSHAIVLLKDIMHNAKSLVFERLNRDFFNTIVHVLRHRETNNLERGINSIKDLLHVMLTTCTWPRNCSMMVDSGAVFELVELELGSPEKGITELVMGVLVHLCSSADGRAQLLGHAAGIAMITKRIAKVSQKVDERALMIVSLISRFSETDRVLKEMMRVGTVEKLCMVLQVNGLNSYPREKAREILKRHSNVWKDSPCLDVTLLTRYPS</sequence>
<dbReference type="EMBL" id="CM042022">
    <property type="protein sequence ID" value="KAI3816442.1"/>
    <property type="molecule type" value="Genomic_DNA"/>
</dbReference>